<feature type="transmembrane region" description="Helical" evidence="1">
    <location>
        <begin position="20"/>
        <end position="43"/>
    </location>
</feature>
<dbReference type="RefSeq" id="WP_104700298.1">
    <property type="nucleotide sequence ID" value="NZ_FZPP01000026.1"/>
</dbReference>
<keyword evidence="1" id="KW-1133">Transmembrane helix</keyword>
<gene>
    <name evidence="2" type="ORF">CQA63_02350</name>
</gene>
<comment type="caution">
    <text evidence="2">The sequence shown here is derived from an EMBL/GenBank/DDBJ whole genome shotgun (WGS) entry which is preliminary data.</text>
</comment>
<dbReference type="AlphaFoldDB" id="A0A3D8I5J6"/>
<keyword evidence="3" id="KW-1185">Reference proteome</keyword>
<proteinExistence type="predicted"/>
<organism evidence="2 3">
    <name type="scientific">Helicobacter marmotae</name>
    <dbReference type="NCBI Taxonomy" id="152490"/>
    <lineage>
        <taxon>Bacteria</taxon>
        <taxon>Pseudomonadati</taxon>
        <taxon>Campylobacterota</taxon>
        <taxon>Epsilonproteobacteria</taxon>
        <taxon>Campylobacterales</taxon>
        <taxon>Helicobacteraceae</taxon>
        <taxon>Helicobacter</taxon>
    </lineage>
</organism>
<evidence type="ECO:0000313" key="3">
    <source>
        <dbReference type="Proteomes" id="UP000256599"/>
    </source>
</evidence>
<sequence>MQNGLNNGDIIALANSYMSYANLIIVVSALIIASITIGLTIYYNRDKKKLINEATYNILDKIAENEQVRNTFIEKILENENFKQEFERMVDIHISDKMDRLTDESQEKSSIGGLK</sequence>
<keyword evidence="1" id="KW-0472">Membrane</keyword>
<dbReference type="Proteomes" id="UP000256599">
    <property type="component" value="Unassembled WGS sequence"/>
</dbReference>
<dbReference type="EMBL" id="NXLR01000003">
    <property type="protein sequence ID" value="RDU60419.1"/>
    <property type="molecule type" value="Genomic_DNA"/>
</dbReference>
<accession>A0A3D8I5J6</accession>
<keyword evidence="1" id="KW-0812">Transmembrane</keyword>
<dbReference type="OrthoDB" id="9924324at2"/>
<protein>
    <submittedName>
        <fullName evidence="2">Uncharacterized protein</fullName>
    </submittedName>
</protein>
<evidence type="ECO:0000313" key="2">
    <source>
        <dbReference type="EMBL" id="RDU60419.1"/>
    </source>
</evidence>
<name>A0A3D8I5J6_9HELI</name>
<evidence type="ECO:0000256" key="1">
    <source>
        <dbReference type="SAM" id="Phobius"/>
    </source>
</evidence>
<reference evidence="2 3" key="1">
    <citation type="submission" date="2018-04" db="EMBL/GenBank/DDBJ databases">
        <title>Novel Campyloabacter and Helicobacter Species and Strains.</title>
        <authorList>
            <person name="Mannion A.J."/>
            <person name="Shen Z."/>
            <person name="Fox J.G."/>
        </authorList>
    </citation>
    <scope>NUCLEOTIDE SEQUENCE [LARGE SCALE GENOMIC DNA]</scope>
    <source>
        <strain evidence="2 3">MIT 98-6070</strain>
    </source>
</reference>